<feature type="transmembrane region" description="Helical" evidence="2">
    <location>
        <begin position="321"/>
        <end position="341"/>
    </location>
</feature>
<organism evidence="3 4">
    <name type="scientific">Actinokineospora guangxiensis</name>
    <dbReference type="NCBI Taxonomy" id="1490288"/>
    <lineage>
        <taxon>Bacteria</taxon>
        <taxon>Bacillati</taxon>
        <taxon>Actinomycetota</taxon>
        <taxon>Actinomycetes</taxon>
        <taxon>Pseudonocardiales</taxon>
        <taxon>Pseudonocardiaceae</taxon>
        <taxon>Actinokineospora</taxon>
    </lineage>
</organism>
<accession>A0ABW0EH47</accession>
<dbReference type="EMBL" id="JBHSKF010000001">
    <property type="protein sequence ID" value="MFC5285543.1"/>
    <property type="molecule type" value="Genomic_DNA"/>
</dbReference>
<keyword evidence="3" id="KW-0808">Transferase</keyword>
<feature type="region of interest" description="Disordered" evidence="1">
    <location>
        <begin position="355"/>
        <end position="378"/>
    </location>
</feature>
<dbReference type="Proteomes" id="UP001596157">
    <property type="component" value="Unassembled WGS sequence"/>
</dbReference>
<keyword evidence="4" id="KW-1185">Reference proteome</keyword>
<evidence type="ECO:0000256" key="2">
    <source>
        <dbReference type="SAM" id="Phobius"/>
    </source>
</evidence>
<keyword evidence="3" id="KW-0418">Kinase</keyword>
<keyword evidence="2" id="KW-0472">Membrane</keyword>
<dbReference type="SUPFAM" id="SSF56112">
    <property type="entry name" value="Protein kinase-like (PK-like)"/>
    <property type="match status" value="1"/>
</dbReference>
<dbReference type="GO" id="GO:0016301">
    <property type="term" value="F:kinase activity"/>
    <property type="evidence" value="ECO:0007669"/>
    <property type="project" value="UniProtKB-KW"/>
</dbReference>
<dbReference type="Gene3D" id="1.10.510.10">
    <property type="entry name" value="Transferase(Phosphotransferase) domain 1"/>
    <property type="match status" value="1"/>
</dbReference>
<comment type="caution">
    <text evidence="3">The sequence shown here is derived from an EMBL/GenBank/DDBJ whole genome shotgun (WGS) entry which is preliminary data.</text>
</comment>
<keyword evidence="2" id="KW-1133">Transmembrane helix</keyword>
<dbReference type="CDD" id="cd13973">
    <property type="entry name" value="PK_MviN-like"/>
    <property type="match status" value="1"/>
</dbReference>
<dbReference type="Gene3D" id="3.30.200.20">
    <property type="entry name" value="Phosphorylase Kinase, domain 1"/>
    <property type="match status" value="1"/>
</dbReference>
<sequence>MTTRRPEAPTGAGAAGQRPAADTLVPGALVGAGRYRLLAQFGADQRAGAEFWRARDGQLRRDVALTALVGHPSDGAAAERARRVLERAAHAARFEHPAVARVLDVVGPGVGPGTGIGAGEGVLGLVVADWSAGTDVIDVIAEHPLPPGTAARLLEPLAAAVDQAHHAGLVLGLDHPQRVRVGPDGQLRLSFPGPMAHAGLRDDVRGLGALLYLLLTGRWPLPGGPEGVPPAPRGPDGAVVAPHALLPHIPIELSIAAVRCLADDPMGGIRTGAALLQVLERVRVADDETERLAAATEAEYDDGTVWTTRPPSNDRSQRRKLAVGVTVLAVATVGVLAWLGMQLISFFEDEGGTAGPTITAPAPGNSTGASGAPKPPPVVPAGPIRPAGVEVYNIGGTPDNPRRATLAVDGDPATAWKTDTYKQPFPALKPGVGLMASFAEPISLAEVTIDSPSDGTVVEIRSAPSENPDIGETKVIGKATLNDGQTKLQLDRAEPTQHVLVWITTLAEGNRSELSEVGFIRAK</sequence>
<keyword evidence="2" id="KW-0812">Transmembrane</keyword>
<dbReference type="InterPro" id="IPR011009">
    <property type="entry name" value="Kinase-like_dom_sf"/>
</dbReference>
<evidence type="ECO:0000313" key="4">
    <source>
        <dbReference type="Proteomes" id="UP001596157"/>
    </source>
</evidence>
<evidence type="ECO:0000256" key="1">
    <source>
        <dbReference type="SAM" id="MobiDB-lite"/>
    </source>
</evidence>
<gene>
    <name evidence="3" type="ORF">ACFPM7_00635</name>
</gene>
<protein>
    <submittedName>
        <fullName evidence="3">Protein kinase family protein</fullName>
    </submittedName>
</protein>
<proteinExistence type="predicted"/>
<evidence type="ECO:0000313" key="3">
    <source>
        <dbReference type="EMBL" id="MFC5285543.1"/>
    </source>
</evidence>
<reference evidence="4" key="1">
    <citation type="journal article" date="2019" name="Int. J. Syst. Evol. Microbiol.">
        <title>The Global Catalogue of Microorganisms (GCM) 10K type strain sequencing project: providing services to taxonomists for standard genome sequencing and annotation.</title>
        <authorList>
            <consortium name="The Broad Institute Genomics Platform"/>
            <consortium name="The Broad Institute Genome Sequencing Center for Infectious Disease"/>
            <person name="Wu L."/>
            <person name="Ma J."/>
        </authorList>
    </citation>
    <scope>NUCLEOTIDE SEQUENCE [LARGE SCALE GENOMIC DNA]</scope>
    <source>
        <strain evidence="4">CCUG 59778</strain>
    </source>
</reference>
<dbReference type="RefSeq" id="WP_378242582.1">
    <property type="nucleotide sequence ID" value="NZ_JBHSKF010000001.1"/>
</dbReference>
<name>A0ABW0EH47_9PSEU</name>